<comment type="caution">
    <text evidence="1">The sequence shown here is derived from an EMBL/GenBank/DDBJ whole genome shotgun (WGS) entry which is preliminary data.</text>
</comment>
<sequence>MYFTDGPLRVYEQEMRHPPYERRPGGGLYVCPSTTAAPSLPSHTQVSKMSYRQLVSERFHGLERSLLWQRIEALTAGAAGLHYNGAGHLERIRACQPTDGPVPPEQPECKWYAALYLLAASGPLWRQTAPAVTWNAVDFTKAVPHGLETQDYALYQAARSIYSHHSKITAAELADEELVCDDTLRLIVDAVLIAQYDFLYFLKTTDQKGER</sequence>
<gene>
    <name evidence="1" type="ORF">H8S62_10850</name>
</gene>
<protein>
    <submittedName>
        <fullName evidence="1">Uncharacterized protein</fullName>
    </submittedName>
</protein>
<dbReference type="EMBL" id="JACOPQ010000007">
    <property type="protein sequence ID" value="MBC5737504.1"/>
    <property type="molecule type" value="Genomic_DNA"/>
</dbReference>
<accession>A0A8J6JMB9</accession>
<keyword evidence="2" id="KW-1185">Reference proteome</keyword>
<dbReference type="Proteomes" id="UP000607645">
    <property type="component" value="Unassembled WGS sequence"/>
</dbReference>
<proteinExistence type="predicted"/>
<evidence type="ECO:0000313" key="1">
    <source>
        <dbReference type="EMBL" id="MBC5737504.1"/>
    </source>
</evidence>
<organism evidence="1 2">
    <name type="scientific">Lawsonibacter faecis</name>
    <dbReference type="NCBI Taxonomy" id="2763052"/>
    <lineage>
        <taxon>Bacteria</taxon>
        <taxon>Bacillati</taxon>
        <taxon>Bacillota</taxon>
        <taxon>Clostridia</taxon>
        <taxon>Eubacteriales</taxon>
        <taxon>Oscillospiraceae</taxon>
        <taxon>Lawsonibacter</taxon>
    </lineage>
</organism>
<dbReference type="RefSeq" id="WP_155148837.1">
    <property type="nucleotide sequence ID" value="NZ_JACOPQ010000007.1"/>
</dbReference>
<evidence type="ECO:0000313" key="2">
    <source>
        <dbReference type="Proteomes" id="UP000607645"/>
    </source>
</evidence>
<reference evidence="1" key="1">
    <citation type="submission" date="2020-08" db="EMBL/GenBank/DDBJ databases">
        <title>Genome public.</title>
        <authorList>
            <person name="Liu C."/>
            <person name="Sun Q."/>
        </authorList>
    </citation>
    <scope>NUCLEOTIDE SEQUENCE</scope>
    <source>
        <strain evidence="1">NSJ-52</strain>
    </source>
</reference>
<name>A0A8J6JMB9_9FIRM</name>
<dbReference type="AlphaFoldDB" id="A0A8J6JMB9"/>